<name>A0A256EXW8_9HYPH</name>
<protein>
    <submittedName>
        <fullName evidence="1">Uncharacterized protein</fullName>
    </submittedName>
</protein>
<sequence>MLKRWSDTFRSAFYLVILTRIFSENRFTLFWMRSNELRGGIACFAACRSTHHPIFHCLNN</sequence>
<evidence type="ECO:0000313" key="2">
    <source>
        <dbReference type="Proteomes" id="UP000216478"/>
    </source>
</evidence>
<accession>A0A256EXW8</accession>
<comment type="caution">
    <text evidence="1">The sequence shown here is derived from an EMBL/GenBank/DDBJ whole genome shotgun (WGS) entry which is preliminary data.</text>
</comment>
<dbReference type="Proteomes" id="UP000216478">
    <property type="component" value="Unassembled WGS sequence"/>
</dbReference>
<dbReference type="AlphaFoldDB" id="A0A256EXW8"/>
<organism evidence="1 2">
    <name type="scientific">Brucella grignonensis</name>
    <dbReference type="NCBI Taxonomy" id="94627"/>
    <lineage>
        <taxon>Bacteria</taxon>
        <taxon>Pseudomonadati</taxon>
        <taxon>Pseudomonadota</taxon>
        <taxon>Alphaproteobacteria</taxon>
        <taxon>Hyphomicrobiales</taxon>
        <taxon>Brucellaceae</taxon>
        <taxon>Brucella/Ochrobactrum group</taxon>
        <taxon>Brucella</taxon>
    </lineage>
</organism>
<proteinExistence type="predicted"/>
<keyword evidence="2" id="KW-1185">Reference proteome</keyword>
<reference evidence="1 2" key="1">
    <citation type="submission" date="2017-07" db="EMBL/GenBank/DDBJ databases">
        <title>Phylogenetic study on the rhizospheric bacterium Ochrobactrum sp. A44.</title>
        <authorList>
            <person name="Krzyzanowska D.M."/>
            <person name="Ossowicki A."/>
            <person name="Rajewska M."/>
            <person name="Maciag T."/>
            <person name="Kaczynski Z."/>
            <person name="Czerwicka M."/>
            <person name="Jafra S."/>
        </authorList>
    </citation>
    <scope>NUCLEOTIDE SEQUENCE [LARGE SCALE GENOMIC DNA]</scope>
    <source>
        <strain evidence="1 2">OgA9a</strain>
    </source>
</reference>
<evidence type="ECO:0000313" key="1">
    <source>
        <dbReference type="EMBL" id="OYR07468.1"/>
    </source>
</evidence>
<gene>
    <name evidence="1" type="ORF">CEV33_3698</name>
</gene>
<dbReference type="EMBL" id="NNRL01000169">
    <property type="protein sequence ID" value="OYR07468.1"/>
    <property type="molecule type" value="Genomic_DNA"/>
</dbReference>